<keyword evidence="1" id="KW-1133">Transmembrane helix</keyword>
<organism evidence="2 3">
    <name type="scientific">Chryseobacterium takakiae</name>
    <dbReference type="NCBI Taxonomy" id="1302685"/>
    <lineage>
        <taxon>Bacteria</taxon>
        <taxon>Pseudomonadati</taxon>
        <taxon>Bacteroidota</taxon>
        <taxon>Flavobacteriia</taxon>
        <taxon>Flavobacteriales</taxon>
        <taxon>Weeksellaceae</taxon>
        <taxon>Chryseobacterium group</taxon>
        <taxon>Chryseobacterium</taxon>
    </lineage>
</organism>
<keyword evidence="1" id="KW-0472">Membrane</keyword>
<evidence type="ECO:0000256" key="1">
    <source>
        <dbReference type="SAM" id="Phobius"/>
    </source>
</evidence>
<proteinExistence type="predicted"/>
<name>A0A1M5ABI1_9FLAO</name>
<keyword evidence="3" id="KW-1185">Reference proteome</keyword>
<dbReference type="EMBL" id="FQVO01000012">
    <property type="protein sequence ID" value="SHF27660.1"/>
    <property type="molecule type" value="Genomic_DNA"/>
</dbReference>
<keyword evidence="1" id="KW-0812">Transmembrane</keyword>
<dbReference type="STRING" id="1302685.SAMN05444408_112115"/>
<evidence type="ECO:0000313" key="2">
    <source>
        <dbReference type="EMBL" id="SHF27660.1"/>
    </source>
</evidence>
<sequence>MSFIIGIYIRSDAIIKHITINRKFSFVFSIMIKEIINQMISFNILIAKNFIAASGFLYIYFLKTAKTLTFKIEISKIMIKLSIKFIPQK</sequence>
<protein>
    <submittedName>
        <fullName evidence="2">Uncharacterized protein</fullName>
    </submittedName>
</protein>
<accession>A0A1M5ABI1</accession>
<dbReference type="Proteomes" id="UP000184236">
    <property type="component" value="Unassembled WGS sequence"/>
</dbReference>
<reference evidence="3" key="1">
    <citation type="submission" date="2016-11" db="EMBL/GenBank/DDBJ databases">
        <authorList>
            <person name="Varghese N."/>
            <person name="Submissions S."/>
        </authorList>
    </citation>
    <scope>NUCLEOTIDE SEQUENCE [LARGE SCALE GENOMIC DNA]</scope>
    <source>
        <strain evidence="3">DSM 26898</strain>
    </source>
</reference>
<dbReference type="AlphaFoldDB" id="A0A1M5ABI1"/>
<gene>
    <name evidence="2" type="ORF">SAMN05444408_112115</name>
</gene>
<evidence type="ECO:0000313" key="3">
    <source>
        <dbReference type="Proteomes" id="UP000184236"/>
    </source>
</evidence>
<feature type="transmembrane region" description="Helical" evidence="1">
    <location>
        <begin position="40"/>
        <end position="61"/>
    </location>
</feature>